<sequence>MKMWICSRKGVRMLFCVTCIDKPDSAALRAATRAVHLEYMIAAAGLLRYGGPLIDEPGGGSAGSLFVIDLPGRAELDAFLADEPYNRGGLFQSVTVRVIRQMVPETEPGFLLQELARERAAEAVSVRA</sequence>
<dbReference type="InterPro" id="IPR005545">
    <property type="entry name" value="YCII"/>
</dbReference>
<dbReference type="InterPro" id="IPR051807">
    <property type="entry name" value="Sec-metab_biosynth-assoc"/>
</dbReference>
<protein>
    <recommendedName>
        <fullName evidence="2">YCII-related domain-containing protein</fullName>
    </recommendedName>
</protein>
<evidence type="ECO:0000259" key="2">
    <source>
        <dbReference type="Pfam" id="PF03795"/>
    </source>
</evidence>
<dbReference type="Gene3D" id="3.30.70.1060">
    <property type="entry name" value="Dimeric alpha+beta barrel"/>
    <property type="match status" value="1"/>
</dbReference>
<organism evidence="3 4">
    <name type="scientific">Azospirillum melinis</name>
    <dbReference type="NCBI Taxonomy" id="328839"/>
    <lineage>
        <taxon>Bacteria</taxon>
        <taxon>Pseudomonadati</taxon>
        <taxon>Pseudomonadota</taxon>
        <taxon>Alphaproteobacteria</taxon>
        <taxon>Rhodospirillales</taxon>
        <taxon>Azospirillaceae</taxon>
        <taxon>Azospirillum</taxon>
    </lineage>
</organism>
<evidence type="ECO:0000256" key="1">
    <source>
        <dbReference type="ARBA" id="ARBA00007689"/>
    </source>
</evidence>
<dbReference type="SUPFAM" id="SSF54909">
    <property type="entry name" value="Dimeric alpha+beta barrel"/>
    <property type="match status" value="1"/>
</dbReference>
<feature type="domain" description="YCII-related" evidence="2">
    <location>
        <begin position="13"/>
        <end position="98"/>
    </location>
</feature>
<dbReference type="InterPro" id="IPR011008">
    <property type="entry name" value="Dimeric_a/b-barrel"/>
</dbReference>
<dbReference type="PANTHER" id="PTHR33606:SF3">
    <property type="entry name" value="PROTEIN YCII"/>
    <property type="match status" value="1"/>
</dbReference>
<proteinExistence type="inferred from homology"/>
<dbReference type="Proteomes" id="UP000605086">
    <property type="component" value="Unassembled WGS sequence"/>
</dbReference>
<keyword evidence="4" id="KW-1185">Reference proteome</keyword>
<dbReference type="EMBL" id="WHOS01000063">
    <property type="protein sequence ID" value="NUB03411.1"/>
    <property type="molecule type" value="Genomic_DNA"/>
</dbReference>
<gene>
    <name evidence="3" type="ORF">GBZ48_29745</name>
</gene>
<name>A0ABX2KL25_9PROT</name>
<dbReference type="PANTHER" id="PTHR33606">
    <property type="entry name" value="PROTEIN YCII"/>
    <property type="match status" value="1"/>
</dbReference>
<evidence type="ECO:0000313" key="3">
    <source>
        <dbReference type="EMBL" id="NUB03411.1"/>
    </source>
</evidence>
<accession>A0ABX2KL25</accession>
<comment type="caution">
    <text evidence="3">The sequence shown here is derived from an EMBL/GenBank/DDBJ whole genome shotgun (WGS) entry which is preliminary data.</text>
</comment>
<comment type="similarity">
    <text evidence="1">Belongs to the YciI family.</text>
</comment>
<dbReference type="Pfam" id="PF03795">
    <property type="entry name" value="YCII"/>
    <property type="match status" value="1"/>
</dbReference>
<reference evidence="3 4" key="1">
    <citation type="submission" date="2019-10" db="EMBL/GenBank/DDBJ databases">
        <title>Genome sequence of Azospirillum melinis.</title>
        <authorList>
            <person name="Ambrosini A."/>
            <person name="Sant'Anna F.H."/>
            <person name="Cassan F.D."/>
            <person name="Souza E.M."/>
            <person name="Passaglia L.M.P."/>
        </authorList>
    </citation>
    <scope>NUCLEOTIDE SEQUENCE [LARGE SCALE GENOMIC DNA]</scope>
    <source>
        <strain evidence="3 4">TMCY0552</strain>
    </source>
</reference>
<evidence type="ECO:0000313" key="4">
    <source>
        <dbReference type="Proteomes" id="UP000605086"/>
    </source>
</evidence>